<sequence length="214" mass="23905">MTSHLSATTNCSLMTKKILVLVLIIGLSFSDAFFQNLIASIPKLPTNINPSKGSEPLLAELEKLISATQNGVADPANFDQVQNLMIQISNTRPKKEDQRKMLPGTWELVYTTEKEINFFKTSWPFAKVSSITQRIDLYNQVQPIVENYIDFEGGGQFAVTGTVQVDDDTNNRETIGTEERQYYDRVAFSFTTATAGQVHFLATHGSGMVRYLVL</sequence>
<dbReference type="EMBL" id="JAGRRH010000016">
    <property type="protein sequence ID" value="KAG7353639.1"/>
    <property type="molecule type" value="Genomic_DNA"/>
</dbReference>
<keyword evidence="5" id="KW-1185">Reference proteome</keyword>
<reference evidence="4" key="1">
    <citation type="journal article" date="2021" name="Sci. Rep.">
        <title>Diploid genomic architecture of Nitzschia inconspicua, an elite biomass production diatom.</title>
        <authorList>
            <person name="Oliver A."/>
            <person name="Podell S."/>
            <person name="Pinowska A."/>
            <person name="Traller J.C."/>
            <person name="Smith S.R."/>
            <person name="McClure R."/>
            <person name="Beliaev A."/>
            <person name="Bohutskyi P."/>
            <person name="Hill E.A."/>
            <person name="Rabines A."/>
            <person name="Zheng H."/>
            <person name="Allen L.Z."/>
            <person name="Kuo A."/>
            <person name="Grigoriev I.V."/>
            <person name="Allen A.E."/>
            <person name="Hazlebeck D."/>
            <person name="Allen E.E."/>
        </authorList>
    </citation>
    <scope>NUCLEOTIDE SEQUENCE</scope>
    <source>
        <strain evidence="4">Hildebrandi</strain>
    </source>
</reference>
<dbReference type="AlphaFoldDB" id="A0A9K3PQM1"/>
<evidence type="ECO:0000313" key="4">
    <source>
        <dbReference type="EMBL" id="KAG7353639.1"/>
    </source>
</evidence>
<evidence type="ECO:0000256" key="1">
    <source>
        <dbReference type="ARBA" id="ARBA00004474"/>
    </source>
</evidence>
<accession>A0A9K3PQM1</accession>
<name>A0A9K3PQM1_9STRA</name>
<evidence type="ECO:0000259" key="3">
    <source>
        <dbReference type="Pfam" id="PF04755"/>
    </source>
</evidence>
<dbReference type="InterPro" id="IPR006843">
    <property type="entry name" value="PAP/fibrillin_dom"/>
</dbReference>
<keyword evidence="2" id="KW-0934">Plastid</keyword>
<comment type="caution">
    <text evidence="4">The sequence shown here is derived from an EMBL/GenBank/DDBJ whole genome shotgun (WGS) entry which is preliminary data.</text>
</comment>
<gene>
    <name evidence="4" type="ORF">IV203_002994</name>
</gene>
<evidence type="ECO:0000256" key="2">
    <source>
        <dbReference type="ARBA" id="ARBA00022640"/>
    </source>
</evidence>
<dbReference type="Proteomes" id="UP000693970">
    <property type="component" value="Unassembled WGS sequence"/>
</dbReference>
<proteinExistence type="predicted"/>
<feature type="domain" description="Plastid lipid-associated protein/fibrillin conserved" evidence="3">
    <location>
        <begin position="60"/>
        <end position="165"/>
    </location>
</feature>
<evidence type="ECO:0000313" key="5">
    <source>
        <dbReference type="Proteomes" id="UP000693970"/>
    </source>
</evidence>
<dbReference type="Pfam" id="PF04755">
    <property type="entry name" value="PAP_fibrillin"/>
    <property type="match status" value="1"/>
</dbReference>
<reference evidence="4" key="2">
    <citation type="submission" date="2021-04" db="EMBL/GenBank/DDBJ databases">
        <authorList>
            <person name="Podell S."/>
        </authorList>
    </citation>
    <scope>NUCLEOTIDE SEQUENCE</scope>
    <source>
        <strain evidence="4">Hildebrandi</strain>
    </source>
</reference>
<dbReference type="GO" id="GO:0009536">
    <property type="term" value="C:plastid"/>
    <property type="evidence" value="ECO:0007669"/>
    <property type="project" value="UniProtKB-SubCell"/>
</dbReference>
<protein>
    <submittedName>
        <fullName evidence="4">Plastid lipid-associated PAP/fibrillin family protein</fullName>
    </submittedName>
</protein>
<organism evidence="4 5">
    <name type="scientific">Nitzschia inconspicua</name>
    <dbReference type="NCBI Taxonomy" id="303405"/>
    <lineage>
        <taxon>Eukaryota</taxon>
        <taxon>Sar</taxon>
        <taxon>Stramenopiles</taxon>
        <taxon>Ochrophyta</taxon>
        <taxon>Bacillariophyta</taxon>
        <taxon>Bacillariophyceae</taxon>
        <taxon>Bacillariophycidae</taxon>
        <taxon>Bacillariales</taxon>
        <taxon>Bacillariaceae</taxon>
        <taxon>Nitzschia</taxon>
    </lineage>
</organism>
<comment type="subcellular location">
    <subcellularLocation>
        <location evidence="1">Plastid</location>
    </subcellularLocation>
</comment>